<name>A0A9D1KSI9_9FLAO</name>
<dbReference type="AlphaFoldDB" id="A0A9D1KSI9"/>
<reference evidence="4" key="1">
    <citation type="submission" date="2020-10" db="EMBL/GenBank/DDBJ databases">
        <authorList>
            <person name="Gilroy R."/>
        </authorList>
    </citation>
    <scope>NUCLEOTIDE SEQUENCE</scope>
    <source>
        <strain evidence="4">1383</strain>
    </source>
</reference>
<comment type="subcellular location">
    <subcellularLocation>
        <location evidence="3">Cytoplasm</location>
    </subcellularLocation>
    <text evidence="3">The tmRNA-SmpB complex associates with stalled 70S ribosomes.</text>
</comment>
<dbReference type="Pfam" id="PF01668">
    <property type="entry name" value="SmpB"/>
    <property type="match status" value="1"/>
</dbReference>
<dbReference type="InterPro" id="IPR020081">
    <property type="entry name" value="SsrA-bd_prot_CS"/>
</dbReference>
<dbReference type="GO" id="GO:0003723">
    <property type="term" value="F:RNA binding"/>
    <property type="evidence" value="ECO:0007669"/>
    <property type="project" value="UniProtKB-UniRule"/>
</dbReference>
<evidence type="ECO:0000256" key="3">
    <source>
        <dbReference type="HAMAP-Rule" id="MF_00023"/>
    </source>
</evidence>
<comment type="caution">
    <text evidence="4">The sequence shown here is derived from an EMBL/GenBank/DDBJ whole genome shotgun (WGS) entry which is preliminary data.</text>
</comment>
<dbReference type="InterPro" id="IPR023620">
    <property type="entry name" value="SmpB"/>
</dbReference>
<proteinExistence type="inferred from homology"/>
<evidence type="ECO:0000256" key="1">
    <source>
        <dbReference type="ARBA" id="ARBA00022490"/>
    </source>
</evidence>
<dbReference type="CDD" id="cd09294">
    <property type="entry name" value="SmpB"/>
    <property type="match status" value="1"/>
</dbReference>
<keyword evidence="1 3" id="KW-0963">Cytoplasm</keyword>
<dbReference type="NCBIfam" id="TIGR00086">
    <property type="entry name" value="smpB"/>
    <property type="match status" value="1"/>
</dbReference>
<comment type="similarity">
    <text evidence="3">Belongs to the SmpB family.</text>
</comment>
<dbReference type="PANTHER" id="PTHR30308:SF2">
    <property type="entry name" value="SSRA-BINDING PROTEIN"/>
    <property type="match status" value="1"/>
</dbReference>
<gene>
    <name evidence="3 4" type="primary">smpB</name>
    <name evidence="4" type="ORF">IAC44_03185</name>
</gene>
<dbReference type="PANTHER" id="PTHR30308">
    <property type="entry name" value="TMRNA-BINDING COMPONENT OF TRANS-TRANSLATION TAGGING COMPLEX"/>
    <property type="match status" value="1"/>
</dbReference>
<protein>
    <recommendedName>
        <fullName evidence="3">SsrA-binding protein</fullName>
    </recommendedName>
    <alternativeName>
        <fullName evidence="3">Small protein B</fullName>
    </alternativeName>
</protein>
<dbReference type="GO" id="GO:0070930">
    <property type="term" value="P:trans-translation-dependent protein tagging"/>
    <property type="evidence" value="ECO:0007669"/>
    <property type="project" value="TreeGrafter"/>
</dbReference>
<dbReference type="NCBIfam" id="NF003843">
    <property type="entry name" value="PRK05422.1"/>
    <property type="match status" value="1"/>
</dbReference>
<keyword evidence="2 3" id="KW-0694">RNA-binding</keyword>
<dbReference type="GO" id="GO:0005829">
    <property type="term" value="C:cytosol"/>
    <property type="evidence" value="ECO:0007669"/>
    <property type="project" value="TreeGrafter"/>
</dbReference>
<comment type="function">
    <text evidence="3">Required for rescue of stalled ribosomes mediated by trans-translation. Binds to transfer-messenger RNA (tmRNA), required for stable association of tmRNA with ribosomes. tmRNA and SmpB together mimic tRNA shape, replacing the anticodon stem-loop with SmpB. tmRNA is encoded by the ssrA gene; the 2 termini fold to resemble tRNA(Ala) and it encodes a 'tag peptide', a short internal open reading frame. During trans-translation Ala-aminoacylated tmRNA acts like a tRNA, entering the A-site of stalled ribosomes, displacing the stalled mRNA. The ribosome then switches to translate the ORF on the tmRNA; the nascent peptide is terminated with the 'tag peptide' encoded by the tmRNA and targeted for degradation. The ribosome is freed to recommence translation, which seems to be the essential function of trans-translation.</text>
</comment>
<dbReference type="PROSITE" id="PS01317">
    <property type="entry name" value="SSRP"/>
    <property type="match status" value="1"/>
</dbReference>
<dbReference type="GO" id="GO:0070929">
    <property type="term" value="P:trans-translation"/>
    <property type="evidence" value="ECO:0007669"/>
    <property type="project" value="UniProtKB-UniRule"/>
</dbReference>
<dbReference type="Gene3D" id="2.40.280.10">
    <property type="match status" value="1"/>
</dbReference>
<dbReference type="Proteomes" id="UP000824161">
    <property type="component" value="Unassembled WGS sequence"/>
</dbReference>
<dbReference type="HAMAP" id="MF_00023">
    <property type="entry name" value="SmpB"/>
    <property type="match status" value="1"/>
</dbReference>
<evidence type="ECO:0000256" key="2">
    <source>
        <dbReference type="ARBA" id="ARBA00022884"/>
    </source>
</evidence>
<accession>A0A9D1KSI9</accession>
<organism evidence="4 5">
    <name type="scientific">Candidatus Merdimorpha stercoravium</name>
    <dbReference type="NCBI Taxonomy" id="2840863"/>
    <lineage>
        <taxon>Bacteria</taxon>
        <taxon>Pseudomonadati</taxon>
        <taxon>Bacteroidota</taxon>
        <taxon>Flavobacteriia</taxon>
        <taxon>Flavobacteriales</taxon>
        <taxon>Candidatus Merdimorpha</taxon>
    </lineage>
</organism>
<dbReference type="EMBL" id="DVLY01000075">
    <property type="protein sequence ID" value="HIT97821.1"/>
    <property type="molecule type" value="Genomic_DNA"/>
</dbReference>
<reference evidence="4" key="2">
    <citation type="journal article" date="2021" name="PeerJ">
        <title>Extensive microbial diversity within the chicken gut microbiome revealed by metagenomics and culture.</title>
        <authorList>
            <person name="Gilroy R."/>
            <person name="Ravi A."/>
            <person name="Getino M."/>
            <person name="Pursley I."/>
            <person name="Horton D.L."/>
            <person name="Alikhan N.F."/>
            <person name="Baker D."/>
            <person name="Gharbi K."/>
            <person name="Hall N."/>
            <person name="Watson M."/>
            <person name="Adriaenssens E.M."/>
            <person name="Foster-Nyarko E."/>
            <person name="Jarju S."/>
            <person name="Secka A."/>
            <person name="Antonio M."/>
            <person name="Oren A."/>
            <person name="Chaudhuri R.R."/>
            <person name="La Ragione R."/>
            <person name="Hildebrand F."/>
            <person name="Pallen M.J."/>
        </authorList>
    </citation>
    <scope>NUCLEOTIDE SEQUENCE</scope>
    <source>
        <strain evidence="4">1383</strain>
    </source>
</reference>
<evidence type="ECO:0000313" key="4">
    <source>
        <dbReference type="EMBL" id="HIT97821.1"/>
    </source>
</evidence>
<dbReference type="SUPFAM" id="SSF74982">
    <property type="entry name" value="Small protein B (SmpB)"/>
    <property type="match status" value="1"/>
</dbReference>
<sequence>MKDKRPNTIDIRNKRASFEYELLDRYTAGIVLYGTEIKSLRGGKGRIAESFCQFKDGELFVINMNIDPYDHTVYFNHAARRERKLLLTRTELRRLDRAVQEKGLTVVPLRLFINDRGLAKMEIALARGKKLYDKRESIKDKDIRRDADRAVKIKL</sequence>
<dbReference type="InterPro" id="IPR000037">
    <property type="entry name" value="SsrA-bd_prot"/>
</dbReference>
<evidence type="ECO:0000313" key="5">
    <source>
        <dbReference type="Proteomes" id="UP000824161"/>
    </source>
</evidence>